<dbReference type="AlphaFoldDB" id="A0A173WWX2"/>
<name>A0A173WWX2_9FIRM</name>
<proteinExistence type="predicted"/>
<dbReference type="EMBL" id="CYYY01000001">
    <property type="protein sequence ID" value="CUN43590.1"/>
    <property type="molecule type" value="Genomic_DNA"/>
</dbReference>
<organism evidence="1 2">
    <name type="scientific">Dorea longicatena</name>
    <dbReference type="NCBI Taxonomy" id="88431"/>
    <lineage>
        <taxon>Bacteria</taxon>
        <taxon>Bacillati</taxon>
        <taxon>Bacillota</taxon>
        <taxon>Clostridia</taxon>
        <taxon>Lachnospirales</taxon>
        <taxon>Lachnospiraceae</taxon>
        <taxon>Dorea</taxon>
    </lineage>
</organism>
<sequence>MVFLCVHKREHQVPENSIPVEYRIKDEVFIPFIRMKLGDISCLKFVCVGTKNISDLAVKGLRHYFGSRNLEVRVKKSEIPLRY</sequence>
<gene>
    <name evidence="1" type="ORF">ERS852423_00458</name>
</gene>
<evidence type="ECO:0000313" key="1">
    <source>
        <dbReference type="EMBL" id="CUN43590.1"/>
    </source>
</evidence>
<evidence type="ECO:0000313" key="2">
    <source>
        <dbReference type="Proteomes" id="UP000095439"/>
    </source>
</evidence>
<protein>
    <submittedName>
        <fullName evidence="1">Uncharacterized protein</fullName>
    </submittedName>
</protein>
<dbReference type="Proteomes" id="UP000095439">
    <property type="component" value="Unassembled WGS sequence"/>
</dbReference>
<reference evidence="1 2" key="1">
    <citation type="submission" date="2015-09" db="EMBL/GenBank/DDBJ databases">
        <authorList>
            <consortium name="Pathogen Informatics"/>
        </authorList>
    </citation>
    <scope>NUCLEOTIDE SEQUENCE [LARGE SCALE GENOMIC DNA]</scope>
    <source>
        <strain evidence="1 2">2789STDY5608866</strain>
    </source>
</reference>
<accession>A0A173WWX2</accession>